<keyword evidence="2" id="KW-1185">Reference proteome</keyword>
<sequence>MMMSIMGTVCDTSAPLSADKQQLLSDCESDVPRVFKFVYHRCIKHTMDVSEIDQPFPCYKLMPGNDKLKECMDKWARRASWVGIDVPALRARVITNYAAS</sequence>
<protein>
    <submittedName>
        <fullName evidence="1">Uncharacterized protein</fullName>
    </submittedName>
</protein>
<dbReference type="OrthoDB" id="10369605at2759"/>
<name>A0A7R9MGL8_9ACAR</name>
<dbReference type="EMBL" id="CAJPVJ010018485">
    <property type="protein sequence ID" value="CAG2176986.1"/>
    <property type="molecule type" value="Genomic_DNA"/>
</dbReference>
<reference evidence="1" key="1">
    <citation type="submission" date="2020-11" db="EMBL/GenBank/DDBJ databases">
        <authorList>
            <person name="Tran Van P."/>
        </authorList>
    </citation>
    <scope>NUCLEOTIDE SEQUENCE</scope>
</reference>
<gene>
    <name evidence="1" type="ORF">ONB1V03_LOCUS16419</name>
</gene>
<dbReference type="Proteomes" id="UP000728032">
    <property type="component" value="Unassembled WGS sequence"/>
</dbReference>
<dbReference type="EMBL" id="OC933310">
    <property type="protein sequence ID" value="CAD7659848.1"/>
    <property type="molecule type" value="Genomic_DNA"/>
</dbReference>
<proteinExistence type="predicted"/>
<organism evidence="1">
    <name type="scientific">Oppiella nova</name>
    <dbReference type="NCBI Taxonomy" id="334625"/>
    <lineage>
        <taxon>Eukaryota</taxon>
        <taxon>Metazoa</taxon>
        <taxon>Ecdysozoa</taxon>
        <taxon>Arthropoda</taxon>
        <taxon>Chelicerata</taxon>
        <taxon>Arachnida</taxon>
        <taxon>Acari</taxon>
        <taxon>Acariformes</taxon>
        <taxon>Sarcoptiformes</taxon>
        <taxon>Oribatida</taxon>
        <taxon>Brachypylina</taxon>
        <taxon>Oppioidea</taxon>
        <taxon>Oppiidae</taxon>
        <taxon>Oppiella</taxon>
    </lineage>
</organism>
<evidence type="ECO:0000313" key="2">
    <source>
        <dbReference type="Proteomes" id="UP000728032"/>
    </source>
</evidence>
<dbReference type="AlphaFoldDB" id="A0A7R9MGL8"/>
<evidence type="ECO:0000313" key="1">
    <source>
        <dbReference type="EMBL" id="CAD7659848.1"/>
    </source>
</evidence>
<accession>A0A7R9MGL8</accession>